<accession>A0A4Q1RI48</accession>
<reference evidence="1 2" key="1">
    <citation type="submission" date="2019-01" db="EMBL/GenBank/DDBJ databases">
        <title>Blautia sp. nov. KGMB01111 isolated human feces.</title>
        <authorList>
            <person name="Park J.-E."/>
            <person name="Kim J.-S."/>
            <person name="Park S.-H."/>
        </authorList>
    </citation>
    <scope>NUCLEOTIDE SEQUENCE [LARGE SCALE GENOMIC DNA]</scope>
    <source>
        <strain evidence="1 2">KGMB01111</strain>
    </source>
</reference>
<evidence type="ECO:0008006" key="3">
    <source>
        <dbReference type="Google" id="ProtNLM"/>
    </source>
</evidence>
<dbReference type="Proteomes" id="UP000290106">
    <property type="component" value="Unassembled WGS sequence"/>
</dbReference>
<sequence length="74" mass="8600">MPQSSRKSEKHWREEERNYSIISTLTPDDTKGKCVYCKHCHPCPAGIDIGLVNKYYDLSRLGDTLAKEHYKRNS</sequence>
<evidence type="ECO:0000313" key="1">
    <source>
        <dbReference type="EMBL" id="RXS75376.1"/>
    </source>
</evidence>
<organism evidence="1 2">
    <name type="scientific">Blautia faecicola</name>
    <dbReference type="NCBI Taxonomy" id="2509240"/>
    <lineage>
        <taxon>Bacteria</taxon>
        <taxon>Bacillati</taxon>
        <taxon>Bacillota</taxon>
        <taxon>Clostridia</taxon>
        <taxon>Lachnospirales</taxon>
        <taxon>Lachnospiraceae</taxon>
        <taxon>Blautia</taxon>
    </lineage>
</organism>
<keyword evidence="2" id="KW-1185">Reference proteome</keyword>
<dbReference type="EMBL" id="SDKC01000001">
    <property type="protein sequence ID" value="RXS75376.1"/>
    <property type="molecule type" value="Genomic_DNA"/>
</dbReference>
<dbReference type="OrthoDB" id="9773828at2"/>
<dbReference type="AlphaFoldDB" id="A0A4Q1RI48"/>
<proteinExistence type="predicted"/>
<name>A0A4Q1RI48_9FIRM</name>
<dbReference type="RefSeq" id="WP_129257846.1">
    <property type="nucleotide sequence ID" value="NZ_JBGKFY010000002.1"/>
</dbReference>
<gene>
    <name evidence="1" type="ORF">ETP43_09210</name>
</gene>
<protein>
    <recommendedName>
        <fullName evidence="3">4Fe-4S ferredoxin-type domain-containing protein</fullName>
    </recommendedName>
</protein>
<comment type="caution">
    <text evidence="1">The sequence shown here is derived from an EMBL/GenBank/DDBJ whole genome shotgun (WGS) entry which is preliminary data.</text>
</comment>
<evidence type="ECO:0000313" key="2">
    <source>
        <dbReference type="Proteomes" id="UP000290106"/>
    </source>
</evidence>